<comment type="subunit">
    <text evidence="4">Homodimer.</text>
</comment>
<keyword evidence="4" id="KW-0028">Amino-acid biosynthesis</keyword>
<dbReference type="NCBIfam" id="TIGR01093">
    <property type="entry name" value="aroD"/>
    <property type="match status" value="1"/>
</dbReference>
<keyword evidence="2 4" id="KW-0456">Lyase</keyword>
<dbReference type="Pfam" id="PF01487">
    <property type="entry name" value="DHquinase_I"/>
    <property type="match status" value="1"/>
</dbReference>
<feature type="active site" description="Schiff-base intermediate with substrate" evidence="4">
    <location>
        <position position="170"/>
    </location>
</feature>
<comment type="pathway">
    <text evidence="4">Metabolic intermediate biosynthesis; chorismate biosynthesis; chorismate from D-erythrose 4-phosphate and phosphoenolpyruvate: step 3/7.</text>
</comment>
<dbReference type="GO" id="GO:0003855">
    <property type="term" value="F:3-dehydroquinate dehydratase activity"/>
    <property type="evidence" value="ECO:0007669"/>
    <property type="project" value="UniProtKB-EC"/>
</dbReference>
<gene>
    <name evidence="4" type="primary">aroD</name>
    <name evidence="5" type="ORF">J2Z43_001151</name>
</gene>
<evidence type="ECO:0000256" key="3">
    <source>
        <dbReference type="ARBA" id="ARBA00023270"/>
    </source>
</evidence>
<dbReference type="Gene3D" id="3.20.20.70">
    <property type="entry name" value="Aldolase class I"/>
    <property type="match status" value="1"/>
</dbReference>
<feature type="binding site" evidence="4">
    <location>
        <begin position="46"/>
        <end position="48"/>
    </location>
    <ligand>
        <name>3-dehydroquinate</name>
        <dbReference type="ChEBI" id="CHEBI:32364"/>
    </ligand>
</feature>
<dbReference type="EMBL" id="JAGGJX010000001">
    <property type="protein sequence ID" value="MBP1854761.1"/>
    <property type="molecule type" value="Genomic_DNA"/>
</dbReference>
<dbReference type="PROSITE" id="PS01028">
    <property type="entry name" value="DEHYDROQUINASE_I"/>
    <property type="match status" value="1"/>
</dbReference>
<feature type="active site" description="Proton donor/acceptor" evidence="4">
    <location>
        <position position="143"/>
    </location>
</feature>
<reference evidence="5 6" key="1">
    <citation type="submission" date="2021-03" db="EMBL/GenBank/DDBJ databases">
        <title>Genomic Encyclopedia of Type Strains, Phase IV (KMG-IV): sequencing the most valuable type-strain genomes for metagenomic binning, comparative biology and taxonomic classification.</title>
        <authorList>
            <person name="Goeker M."/>
        </authorList>
    </citation>
    <scope>NUCLEOTIDE SEQUENCE [LARGE SCALE GENOMIC DNA]</scope>
    <source>
        <strain evidence="5 6">DSM 1289</strain>
    </source>
</reference>
<dbReference type="InterPro" id="IPR050146">
    <property type="entry name" value="Type-I_3-dehydroquinase"/>
</dbReference>
<dbReference type="CDD" id="cd00502">
    <property type="entry name" value="DHQase_I"/>
    <property type="match status" value="1"/>
</dbReference>
<name>A0ABS4E9Z4_9FIRM</name>
<dbReference type="HAMAP" id="MF_00214">
    <property type="entry name" value="AroD"/>
    <property type="match status" value="1"/>
</dbReference>
<dbReference type="Proteomes" id="UP000767291">
    <property type="component" value="Unassembled WGS sequence"/>
</dbReference>
<dbReference type="PANTHER" id="PTHR43699:SF1">
    <property type="entry name" value="3-DEHYDROQUINATE DEHYDRATASE"/>
    <property type="match status" value="1"/>
</dbReference>
<feature type="binding site" evidence="4">
    <location>
        <position position="236"/>
    </location>
    <ligand>
        <name>3-dehydroquinate</name>
        <dbReference type="ChEBI" id="CHEBI:32364"/>
    </ligand>
</feature>
<evidence type="ECO:0000256" key="4">
    <source>
        <dbReference type="HAMAP-Rule" id="MF_00214"/>
    </source>
</evidence>
<organism evidence="5 6">
    <name type="scientific">Metaclostridioides mangenotii</name>
    <dbReference type="NCBI Taxonomy" id="1540"/>
    <lineage>
        <taxon>Bacteria</taxon>
        <taxon>Bacillati</taxon>
        <taxon>Bacillota</taxon>
        <taxon>Clostridia</taxon>
        <taxon>Peptostreptococcales</taxon>
        <taxon>Peptostreptococcaceae</taxon>
        <taxon>Metaclostridioides</taxon>
    </lineage>
</organism>
<dbReference type="RefSeq" id="WP_209456222.1">
    <property type="nucleotide sequence ID" value="NZ_BAAACS010000013.1"/>
</dbReference>
<comment type="catalytic activity">
    <reaction evidence="1 4">
        <text>3-dehydroquinate = 3-dehydroshikimate + H2O</text>
        <dbReference type="Rhea" id="RHEA:21096"/>
        <dbReference type="ChEBI" id="CHEBI:15377"/>
        <dbReference type="ChEBI" id="CHEBI:16630"/>
        <dbReference type="ChEBI" id="CHEBI:32364"/>
        <dbReference type="EC" id="4.2.1.10"/>
    </reaction>
</comment>
<comment type="caution">
    <text evidence="5">The sequence shown here is derived from an EMBL/GenBank/DDBJ whole genome shotgun (WGS) entry which is preliminary data.</text>
</comment>
<dbReference type="EC" id="4.2.1.10" evidence="4"/>
<feature type="binding site" evidence="4">
    <location>
        <position position="82"/>
    </location>
    <ligand>
        <name>3-dehydroquinate</name>
        <dbReference type="ChEBI" id="CHEBI:32364"/>
    </ligand>
</feature>
<feature type="binding site" evidence="4">
    <location>
        <position position="213"/>
    </location>
    <ligand>
        <name>3-dehydroquinate</name>
        <dbReference type="ChEBI" id="CHEBI:32364"/>
    </ligand>
</feature>
<evidence type="ECO:0000256" key="1">
    <source>
        <dbReference type="ARBA" id="ARBA00001864"/>
    </source>
</evidence>
<protein>
    <recommendedName>
        <fullName evidence="4">3-dehydroquinate dehydratase</fullName>
        <shortName evidence="4">3-dehydroquinase</shortName>
        <ecNumber evidence="4">4.2.1.10</ecNumber>
    </recommendedName>
    <alternativeName>
        <fullName evidence="4">Type I DHQase</fullName>
    </alternativeName>
    <alternativeName>
        <fullName evidence="4">Type I dehydroquinase</fullName>
        <shortName evidence="4">DHQ1</shortName>
    </alternativeName>
</protein>
<proteinExistence type="inferred from homology"/>
<dbReference type="InterPro" id="IPR018508">
    <property type="entry name" value="3-dehydroquinate_DH_AS"/>
</dbReference>
<evidence type="ECO:0000256" key="2">
    <source>
        <dbReference type="ARBA" id="ARBA00023239"/>
    </source>
</evidence>
<keyword evidence="3 4" id="KW-0704">Schiff base</keyword>
<keyword evidence="6" id="KW-1185">Reference proteome</keyword>
<comment type="caution">
    <text evidence="4">Lacks conserved residue(s) required for the propagation of feature annotation.</text>
</comment>
<dbReference type="PANTHER" id="PTHR43699">
    <property type="entry name" value="3-DEHYDROQUINATE DEHYDRATASE"/>
    <property type="match status" value="1"/>
</dbReference>
<keyword evidence="4" id="KW-0057">Aromatic amino acid biosynthesis</keyword>
<evidence type="ECO:0000313" key="5">
    <source>
        <dbReference type="EMBL" id="MBP1854761.1"/>
    </source>
</evidence>
<dbReference type="InterPro" id="IPR001381">
    <property type="entry name" value="DHquinase_I"/>
</dbReference>
<comment type="function">
    <text evidence="4">Involved in the third step of the chorismate pathway, which leads to the biosynthesis of aromatic amino acids. Catalyzes the cis-dehydration of 3-dehydroquinate (DHQ) and introduces the first double bond of the aromatic ring to yield 3-dehydroshikimate.</text>
</comment>
<sequence length="252" mass="28201">MNTVIVKNITLGEGKPKVCVPMIGRNIDLLKEEARILKYIDADLIEWRVDYFDDVNDIDKVEKALSEIRKDLKDIPLLFTFRNEREGGECSVSGGYYFKLYDYIMKTGEVDIIDIELFSKESEIRELIEKAHGAGVKVIVSNHDIYKTPPKDEIISRLCKMQEIGADLPKIAVMPKSSDDVLTLLEATNTMKQKCSTRPIITISMGNLGVISRLSGELFGSCMTFGSAKAASAPGQIEVKELKNILDLLHVK</sequence>
<dbReference type="InterPro" id="IPR013785">
    <property type="entry name" value="Aldolase_TIM"/>
</dbReference>
<accession>A0ABS4E9Z4</accession>
<evidence type="ECO:0000313" key="6">
    <source>
        <dbReference type="Proteomes" id="UP000767291"/>
    </source>
</evidence>
<feature type="binding site" evidence="4">
    <location>
        <position position="232"/>
    </location>
    <ligand>
        <name>3-dehydroquinate</name>
        <dbReference type="ChEBI" id="CHEBI:32364"/>
    </ligand>
</feature>
<comment type="similarity">
    <text evidence="4">Belongs to the type-I 3-dehydroquinase family.</text>
</comment>
<dbReference type="SUPFAM" id="SSF51569">
    <property type="entry name" value="Aldolase"/>
    <property type="match status" value="1"/>
</dbReference>